<dbReference type="AlphaFoldDB" id="A0A183E3X2"/>
<name>A0A183E3X2_9BILA</name>
<reference evidence="3" key="1">
    <citation type="submission" date="2016-06" db="UniProtKB">
        <authorList>
            <consortium name="WormBaseParasite"/>
        </authorList>
    </citation>
    <scope>IDENTIFICATION</scope>
</reference>
<dbReference type="Pfam" id="PF00887">
    <property type="entry name" value="ACBP"/>
    <property type="match status" value="1"/>
</dbReference>
<evidence type="ECO:0000259" key="2">
    <source>
        <dbReference type="PROSITE" id="PS51228"/>
    </source>
</evidence>
<accession>A0A183E3X2</accession>
<evidence type="ECO:0000256" key="1">
    <source>
        <dbReference type="ARBA" id="ARBA00023121"/>
    </source>
</evidence>
<dbReference type="PANTHER" id="PTHR23310:SF77">
    <property type="entry name" value="LD25952P"/>
    <property type="match status" value="1"/>
</dbReference>
<dbReference type="WBParaSite" id="GPUH_0001568501-mRNA-1">
    <property type="protein sequence ID" value="GPUH_0001568501-mRNA-1"/>
    <property type="gene ID" value="GPUH_0001568501"/>
</dbReference>
<protein>
    <submittedName>
        <fullName evidence="3">ACB domain-containing protein</fullName>
    </submittedName>
</protein>
<evidence type="ECO:0000313" key="3">
    <source>
        <dbReference type="WBParaSite" id="GPUH_0001568501-mRNA-1"/>
    </source>
</evidence>
<keyword evidence="1" id="KW-0446">Lipid-binding</keyword>
<sequence length="130" mass="14812">LRLYSLFKQGTVGKCNIPCPPFWSAVERLKWYAWNSLGSMERHLAREIYTQELKKIINNIQNEYDIIHLANRSDECLKKLLATKLTILGYDIQGLRNDPNLNGLVKNCDIGRAMIIGQLTGCRGEDAVFA</sequence>
<organism evidence="3">
    <name type="scientific">Gongylonema pulchrum</name>
    <dbReference type="NCBI Taxonomy" id="637853"/>
    <lineage>
        <taxon>Eukaryota</taxon>
        <taxon>Metazoa</taxon>
        <taxon>Ecdysozoa</taxon>
        <taxon>Nematoda</taxon>
        <taxon>Chromadorea</taxon>
        <taxon>Rhabditida</taxon>
        <taxon>Spirurina</taxon>
        <taxon>Spiruromorpha</taxon>
        <taxon>Spiruroidea</taxon>
        <taxon>Gongylonematidae</taxon>
        <taxon>Gongylonema</taxon>
    </lineage>
</organism>
<dbReference type="InterPro" id="IPR014352">
    <property type="entry name" value="FERM/acyl-CoA-bd_prot_sf"/>
</dbReference>
<dbReference type="InterPro" id="IPR000582">
    <property type="entry name" value="Acyl-CoA-binding_protein"/>
</dbReference>
<dbReference type="SUPFAM" id="SSF47027">
    <property type="entry name" value="Acyl-CoA binding protein"/>
    <property type="match status" value="1"/>
</dbReference>
<dbReference type="Gene3D" id="1.20.80.10">
    <property type="match status" value="1"/>
</dbReference>
<dbReference type="PROSITE" id="PS51228">
    <property type="entry name" value="ACB_2"/>
    <property type="match status" value="1"/>
</dbReference>
<dbReference type="GO" id="GO:0006631">
    <property type="term" value="P:fatty acid metabolic process"/>
    <property type="evidence" value="ECO:0007669"/>
    <property type="project" value="TreeGrafter"/>
</dbReference>
<dbReference type="PANTHER" id="PTHR23310">
    <property type="entry name" value="ACYL-COA-BINDING PROTEIN, ACBP"/>
    <property type="match status" value="1"/>
</dbReference>
<dbReference type="InterPro" id="IPR035984">
    <property type="entry name" value="Acyl-CoA-binding_sf"/>
</dbReference>
<dbReference type="GO" id="GO:0005737">
    <property type="term" value="C:cytoplasm"/>
    <property type="evidence" value="ECO:0007669"/>
    <property type="project" value="TreeGrafter"/>
</dbReference>
<dbReference type="GO" id="GO:0000062">
    <property type="term" value="F:fatty-acyl-CoA binding"/>
    <property type="evidence" value="ECO:0007669"/>
    <property type="project" value="InterPro"/>
</dbReference>
<feature type="domain" description="ACB" evidence="2">
    <location>
        <begin position="1"/>
        <end position="62"/>
    </location>
</feature>
<proteinExistence type="predicted"/>